<evidence type="ECO:0000256" key="5">
    <source>
        <dbReference type="ARBA" id="ARBA00022643"/>
    </source>
</evidence>
<name>A0ABM7SEP2_9HELI</name>
<evidence type="ECO:0000313" key="15">
    <source>
        <dbReference type="Proteomes" id="UP000826775"/>
    </source>
</evidence>
<dbReference type="EMBL" id="AP024814">
    <property type="protein sequence ID" value="BCZ18095.1"/>
    <property type="molecule type" value="Genomic_DNA"/>
</dbReference>
<keyword evidence="8" id="KW-0694">RNA-binding</keyword>
<evidence type="ECO:0000256" key="4">
    <source>
        <dbReference type="ARBA" id="ARBA00022630"/>
    </source>
</evidence>
<evidence type="ECO:0000256" key="9">
    <source>
        <dbReference type="ARBA" id="ARBA00023002"/>
    </source>
</evidence>
<comment type="similarity">
    <text evidence="12">Belongs to the dus family.</text>
</comment>
<comment type="catalytic activity">
    <reaction evidence="10">
        <text>a 5,6-dihydrouridine in tRNA + NADP(+) = a uridine in tRNA + NADPH + H(+)</text>
        <dbReference type="Rhea" id="RHEA:23624"/>
        <dbReference type="Rhea" id="RHEA-COMP:13339"/>
        <dbReference type="Rhea" id="RHEA-COMP:13887"/>
        <dbReference type="ChEBI" id="CHEBI:15378"/>
        <dbReference type="ChEBI" id="CHEBI:57783"/>
        <dbReference type="ChEBI" id="CHEBI:58349"/>
        <dbReference type="ChEBI" id="CHEBI:65315"/>
        <dbReference type="ChEBI" id="CHEBI:74443"/>
    </reaction>
</comment>
<dbReference type="PANTHER" id="PTHR45846">
    <property type="entry name" value="TRNA-DIHYDROURIDINE(47) SYNTHASE [NAD(P)(+)]-LIKE"/>
    <property type="match status" value="1"/>
</dbReference>
<keyword evidence="5 12" id="KW-0288">FMN</keyword>
<reference evidence="14 15" key="1">
    <citation type="submission" date="2021-07" db="EMBL/GenBank/DDBJ databases">
        <title>Novel Helicobacter sp. Isolated from a dog.</title>
        <authorList>
            <person name="Rimbara E."/>
            <person name="Suzuki M."/>
        </authorList>
    </citation>
    <scope>NUCLEOTIDE SEQUENCE [LARGE SCALE GENOMIC DNA]</scope>
    <source>
        <strain evidence="15">NHP19-003</strain>
    </source>
</reference>
<dbReference type="EC" id="1.3.1.-" evidence="12"/>
<dbReference type="InterPro" id="IPR024036">
    <property type="entry name" value="tRNA-dHydroUridine_Synthase_C"/>
</dbReference>
<dbReference type="Proteomes" id="UP000826775">
    <property type="component" value="Chromosome"/>
</dbReference>
<keyword evidence="4 12" id="KW-0285">Flavoprotein</keyword>
<accession>A0ABM7SEP2</accession>
<dbReference type="InterPro" id="IPR018517">
    <property type="entry name" value="tRNA_hU_synthase_CS"/>
</dbReference>
<evidence type="ECO:0000256" key="10">
    <source>
        <dbReference type="ARBA" id="ARBA00048205"/>
    </source>
</evidence>
<keyword evidence="6 12" id="KW-0819">tRNA processing</keyword>
<evidence type="ECO:0000256" key="12">
    <source>
        <dbReference type="PIRNR" id="PIRNR006621"/>
    </source>
</evidence>
<protein>
    <recommendedName>
        <fullName evidence="12">tRNA-dihydrouridine synthase</fullName>
        <ecNumber evidence="12">1.3.1.-</ecNumber>
    </recommendedName>
</protein>
<dbReference type="PIRSF" id="PIRSF006621">
    <property type="entry name" value="Dus"/>
    <property type="match status" value="1"/>
</dbReference>
<dbReference type="InterPro" id="IPR001269">
    <property type="entry name" value="DUS_fam"/>
</dbReference>
<dbReference type="Gene3D" id="3.20.20.70">
    <property type="entry name" value="Aldolase class I"/>
    <property type="match status" value="1"/>
</dbReference>
<dbReference type="PROSITE" id="PS01136">
    <property type="entry name" value="UPF0034"/>
    <property type="match status" value="1"/>
</dbReference>
<dbReference type="PANTHER" id="PTHR45846:SF1">
    <property type="entry name" value="TRNA-DIHYDROURIDINE(47) SYNTHASE [NAD(P)(+)]-LIKE"/>
    <property type="match status" value="1"/>
</dbReference>
<dbReference type="InterPro" id="IPR035587">
    <property type="entry name" value="DUS-like_FMN-bd"/>
</dbReference>
<feature type="domain" description="DUS-like FMN-binding" evidence="13">
    <location>
        <begin position="12"/>
        <end position="308"/>
    </location>
</feature>
<evidence type="ECO:0000256" key="2">
    <source>
        <dbReference type="ARBA" id="ARBA00002790"/>
    </source>
</evidence>
<evidence type="ECO:0000313" key="14">
    <source>
        <dbReference type="EMBL" id="BCZ18095.1"/>
    </source>
</evidence>
<comment type="cofactor">
    <cofactor evidence="1 12">
        <name>FMN</name>
        <dbReference type="ChEBI" id="CHEBI:58210"/>
    </cofactor>
</comment>
<dbReference type="Pfam" id="PF01207">
    <property type="entry name" value="Dus"/>
    <property type="match status" value="1"/>
</dbReference>
<evidence type="ECO:0000256" key="11">
    <source>
        <dbReference type="ARBA" id="ARBA00048802"/>
    </source>
</evidence>
<proteinExistence type="inferred from homology"/>
<evidence type="ECO:0000259" key="13">
    <source>
        <dbReference type="Pfam" id="PF01207"/>
    </source>
</evidence>
<dbReference type="Gene3D" id="1.10.1200.80">
    <property type="entry name" value="Putative flavin oxidoreducatase, domain 2"/>
    <property type="match status" value="1"/>
</dbReference>
<evidence type="ECO:0000256" key="1">
    <source>
        <dbReference type="ARBA" id="ARBA00001917"/>
    </source>
</evidence>
<evidence type="ECO:0000256" key="3">
    <source>
        <dbReference type="ARBA" id="ARBA00022555"/>
    </source>
</evidence>
<sequence length="321" mass="35925">MEKLIFERLLFLAPLAGYTDLPFRSVVKRFGVDVTVSEMVSSHALVHAFAKTAKMLEKSPEEQPFSVQIAGSKSEVVEQAVEKINALDGIDIIDFNCGCPAPKVANHGNGSGLLKDLNHLVKLLRLIKEKSNKPYSSVKVRLGFESKIPLEIAHALNDAPVDFVVVHARTRADRYKKERIDYESVRLMRQVLNKPLIANGEIDSPKKAKEVLAYTGANGVMIGRSSLTQPWIFWQIKNNTEDLPAVLKKDLVLEHFDKMVAFYGERGVVMFRKNLHAYAKGHANASTFKMAVNNMKEPKEARARIEEFFSAPTPLNPCPKL</sequence>
<evidence type="ECO:0000256" key="7">
    <source>
        <dbReference type="ARBA" id="ARBA00022857"/>
    </source>
</evidence>
<keyword evidence="3" id="KW-0820">tRNA-binding</keyword>
<comment type="function">
    <text evidence="2 12">Catalyzes the synthesis of 5,6-dihydrouridine (D), a modified base found in the D-loop of most tRNAs, via the reduction of the C5-C6 double bond in target uridines.</text>
</comment>
<keyword evidence="15" id="KW-1185">Reference proteome</keyword>
<keyword evidence="7" id="KW-0521">NADP</keyword>
<evidence type="ECO:0000256" key="6">
    <source>
        <dbReference type="ARBA" id="ARBA00022694"/>
    </source>
</evidence>
<dbReference type="InterPro" id="IPR013785">
    <property type="entry name" value="Aldolase_TIM"/>
</dbReference>
<evidence type="ECO:0000256" key="8">
    <source>
        <dbReference type="ARBA" id="ARBA00022884"/>
    </source>
</evidence>
<gene>
    <name evidence="14" type="ORF">NHP190003_13770</name>
</gene>
<keyword evidence="9 12" id="KW-0560">Oxidoreductase</keyword>
<dbReference type="CDD" id="cd02801">
    <property type="entry name" value="DUS_like_FMN"/>
    <property type="match status" value="1"/>
</dbReference>
<dbReference type="SUPFAM" id="SSF51395">
    <property type="entry name" value="FMN-linked oxidoreductases"/>
    <property type="match status" value="1"/>
</dbReference>
<comment type="catalytic activity">
    <reaction evidence="11">
        <text>a 5,6-dihydrouridine in tRNA + NAD(+) = a uridine in tRNA + NADH + H(+)</text>
        <dbReference type="Rhea" id="RHEA:54452"/>
        <dbReference type="Rhea" id="RHEA-COMP:13339"/>
        <dbReference type="Rhea" id="RHEA-COMP:13887"/>
        <dbReference type="ChEBI" id="CHEBI:15378"/>
        <dbReference type="ChEBI" id="CHEBI:57540"/>
        <dbReference type="ChEBI" id="CHEBI:57945"/>
        <dbReference type="ChEBI" id="CHEBI:65315"/>
        <dbReference type="ChEBI" id="CHEBI:74443"/>
    </reaction>
</comment>
<organism evidence="14 15">
    <name type="scientific">Helicobacter gastrocanis</name>
    <dbReference type="NCBI Taxonomy" id="2849641"/>
    <lineage>
        <taxon>Bacteria</taxon>
        <taxon>Pseudomonadati</taxon>
        <taxon>Campylobacterota</taxon>
        <taxon>Epsilonproteobacteria</taxon>
        <taxon>Campylobacterales</taxon>
        <taxon>Helicobacteraceae</taxon>
        <taxon>Helicobacter</taxon>
    </lineage>
</organism>